<evidence type="ECO:0000256" key="8">
    <source>
        <dbReference type="SAM" id="Coils"/>
    </source>
</evidence>
<feature type="compositionally biased region" description="Polar residues" evidence="9">
    <location>
        <begin position="196"/>
        <end position="222"/>
    </location>
</feature>
<dbReference type="SUPFAM" id="SSF47576">
    <property type="entry name" value="Calponin-homology domain, CH-domain"/>
    <property type="match status" value="1"/>
</dbReference>
<feature type="binding site" evidence="7">
    <location>
        <begin position="471"/>
        <end position="478"/>
    </location>
    <ligand>
        <name>ATP</name>
        <dbReference type="ChEBI" id="CHEBI:30616"/>
    </ligand>
</feature>
<evidence type="ECO:0000256" key="6">
    <source>
        <dbReference type="ARBA" id="ARBA00023175"/>
    </source>
</evidence>
<keyword evidence="6 7" id="KW-0505">Motor protein</keyword>
<dbReference type="GO" id="GO:0008017">
    <property type="term" value="F:microtubule binding"/>
    <property type="evidence" value="ECO:0007669"/>
    <property type="project" value="InterPro"/>
</dbReference>
<dbReference type="PANTHER" id="PTHR47972:SF39">
    <property type="entry name" value="KINESIN-LIKE PROTEIN KIN-14I"/>
    <property type="match status" value="1"/>
</dbReference>
<protein>
    <submittedName>
        <fullName evidence="12">Kinesin-4</fullName>
    </submittedName>
</protein>
<keyword evidence="2" id="KW-0493">Microtubule</keyword>
<feature type="domain" description="Kinesin motor" evidence="11">
    <location>
        <begin position="389"/>
        <end position="714"/>
    </location>
</feature>
<dbReference type="PROSITE" id="PS50021">
    <property type="entry name" value="CH"/>
    <property type="match status" value="1"/>
</dbReference>
<evidence type="ECO:0000256" key="5">
    <source>
        <dbReference type="ARBA" id="ARBA00023054"/>
    </source>
</evidence>
<accession>A0A1J3H8A1</accession>
<proteinExistence type="inferred from homology"/>
<keyword evidence="3 7" id="KW-0547">Nucleotide-binding</keyword>
<gene>
    <name evidence="12" type="ORF">LE_TR8915_c0_g1_i1_g.29863</name>
</gene>
<evidence type="ECO:0000256" key="7">
    <source>
        <dbReference type="PROSITE-ProRule" id="PRU00283"/>
    </source>
</evidence>
<dbReference type="InterPro" id="IPR036961">
    <property type="entry name" value="Kinesin_motor_dom_sf"/>
</dbReference>
<dbReference type="GO" id="GO:0016887">
    <property type="term" value="F:ATP hydrolysis activity"/>
    <property type="evidence" value="ECO:0007669"/>
    <property type="project" value="UniProtKB-ARBA"/>
</dbReference>
<dbReference type="Pfam" id="PF00225">
    <property type="entry name" value="Kinesin"/>
    <property type="match status" value="1"/>
</dbReference>
<dbReference type="SMART" id="SM00033">
    <property type="entry name" value="CH"/>
    <property type="match status" value="1"/>
</dbReference>
<evidence type="ECO:0000256" key="2">
    <source>
        <dbReference type="ARBA" id="ARBA00022701"/>
    </source>
</evidence>
<comment type="similarity">
    <text evidence="1">Belongs to the TRAFAC class myosin-kinesin ATPase superfamily. Kinesin family. KIN-14 subfamily.</text>
</comment>
<evidence type="ECO:0000259" key="10">
    <source>
        <dbReference type="PROSITE" id="PS50021"/>
    </source>
</evidence>
<feature type="region of interest" description="Disordered" evidence="9">
    <location>
        <begin position="906"/>
        <end position="969"/>
    </location>
</feature>
<dbReference type="PRINTS" id="PR00380">
    <property type="entry name" value="KINESINHEAVY"/>
</dbReference>
<dbReference type="PROSITE" id="PS50067">
    <property type="entry name" value="KINESIN_MOTOR_2"/>
    <property type="match status" value="1"/>
</dbReference>
<dbReference type="FunFam" id="3.40.850.10:FF:000045">
    <property type="entry name" value="Kinesin-like protein KIN-14I isoform A"/>
    <property type="match status" value="1"/>
</dbReference>
<dbReference type="EMBL" id="GEVL01012859">
    <property type="protein sequence ID" value="JAU64482.1"/>
    <property type="molecule type" value="Transcribed_RNA"/>
</dbReference>
<evidence type="ECO:0000256" key="4">
    <source>
        <dbReference type="ARBA" id="ARBA00022840"/>
    </source>
</evidence>
<reference evidence="12" key="1">
    <citation type="submission" date="2016-07" db="EMBL/GenBank/DDBJ databases">
        <title>De novo transcriptome assembly of four accessions of the metal hyperaccumulator plant Noccaea caerulescens.</title>
        <authorList>
            <person name="Blande D."/>
            <person name="Halimaa P."/>
            <person name="Tervahauta A.I."/>
            <person name="Aarts M.G."/>
            <person name="Karenlampi S.O."/>
        </authorList>
    </citation>
    <scope>NUCLEOTIDE SEQUENCE</scope>
</reference>
<evidence type="ECO:0000256" key="9">
    <source>
        <dbReference type="SAM" id="MobiDB-lite"/>
    </source>
</evidence>
<dbReference type="SUPFAM" id="SSF52540">
    <property type="entry name" value="P-loop containing nucleoside triphosphate hydrolases"/>
    <property type="match status" value="1"/>
</dbReference>
<dbReference type="GO" id="GO:0003777">
    <property type="term" value="F:microtubule motor activity"/>
    <property type="evidence" value="ECO:0007669"/>
    <property type="project" value="InterPro"/>
</dbReference>
<sequence>MATEDVGLSFTVASVMEDVLQQHGNGLRDDDLESRRAEEAASRRYEAASWLRKMVGVVGAKDLPAEPTEEGLRLGLRSGIILCKVLNKVQPGAVSKVVESPCDALVVADGAPLSAFQYFENVRNFLVAIQEMGFPTFEASDLEQGGKASRVVNCVLAIKSYDEWKQSGGIGVWKFGGTIKAPTLGKSSFVRKNSEPFMNSLSRTTNNEKSTSETGSNKVSNSGSLSTLVRAVLSDKKPEDVPNLIESLLSKVVQEFENRVTNQYQLVRDAPRESTSSHKNKSFLKPLGETEVMKKDETNKKSLILDEEIKNRQFKQLTIFNKQQEDIQGLRQTLYTTRAGMQYMHKKFQQEFSSLGMHIHGLAHAASGYHRVLEENRKLYNQVQDLKGSIRVYCRVRPFLPGQSSFSSTVGNMEDDTITINTASRHGKSLKSFTFNKVFGPSASQEEVFSDMQPLIRSVLDGYNVCIFAYGQTGSGKTHTMSGPRDLTEKSQGVNYRALGDLFLLAEQRKDTFRYDIAVQMIEIYNEQVRDLLVIDGSTKRLEIRSSSQKGLSVPDASLVPVSSTLDVIDVMKVGHKNRAVGSTALNDRSSRSHSCLTVHVQGRDLTSGAVLRGCMHLVDLAGSERVDKSEVTGDRLKEAQHINRSLSALGDVIASLAHKNPHVPYRNSKLTQLLQDSLGGQAKTLMFVHISPEADAVGETISTLKFAERVATVELGAARVNNDTSDVKELKEQVATLKAALARKEAESQLNNNILTTPGGSEKHKAKTGEVEIHNNNIMTKKTESCEVEEITVNSPPWPPVASPGQTYRDEDRSEWVDKVMVNHRQDEMRRVESLWGGGTTDNGISILPEDFYRRDLSSDTSRLFSEHSYNIFMGNNNKADDLDAATSDSSEPDLLWQFNQSSKISTTTSHIESKPKKPASKSIKSPPQFRNSNTVTRPSASQKLANGTRGTKQLGPAEMKRKATVRH</sequence>
<feature type="coiled-coil region" evidence="8">
    <location>
        <begin position="721"/>
        <end position="748"/>
    </location>
</feature>
<dbReference type="AlphaFoldDB" id="A0A1J3H8A1"/>
<dbReference type="InterPro" id="IPR027417">
    <property type="entry name" value="P-loop_NTPase"/>
</dbReference>
<name>A0A1J3H8A1_NOCCA</name>
<dbReference type="Pfam" id="PF00307">
    <property type="entry name" value="CH"/>
    <property type="match status" value="1"/>
</dbReference>
<dbReference type="InterPro" id="IPR036872">
    <property type="entry name" value="CH_dom_sf"/>
</dbReference>
<evidence type="ECO:0000259" key="11">
    <source>
        <dbReference type="PROSITE" id="PS50067"/>
    </source>
</evidence>
<evidence type="ECO:0000256" key="1">
    <source>
        <dbReference type="ARBA" id="ARBA00010899"/>
    </source>
</evidence>
<feature type="region of interest" description="Disordered" evidence="9">
    <location>
        <begin position="792"/>
        <end position="811"/>
    </location>
</feature>
<dbReference type="CDD" id="cd01366">
    <property type="entry name" value="KISc_C_terminal"/>
    <property type="match status" value="1"/>
</dbReference>
<dbReference type="InterPro" id="IPR027640">
    <property type="entry name" value="Kinesin-like_fam"/>
</dbReference>
<dbReference type="InterPro" id="IPR001752">
    <property type="entry name" value="Kinesin_motor_dom"/>
</dbReference>
<dbReference type="CDD" id="cd21203">
    <property type="entry name" value="CH_AtKIN14-like"/>
    <property type="match status" value="1"/>
</dbReference>
<dbReference type="FunFam" id="1.10.418.10:FF:000062">
    <property type="entry name" value="Kinesin-like protein KIN-14I isoform A"/>
    <property type="match status" value="1"/>
</dbReference>
<dbReference type="InterPro" id="IPR001715">
    <property type="entry name" value="CH_dom"/>
</dbReference>
<organism evidence="12">
    <name type="scientific">Noccaea caerulescens</name>
    <name type="common">Alpine penny-cress</name>
    <name type="synonym">Thlaspi caerulescens</name>
    <dbReference type="NCBI Taxonomy" id="107243"/>
    <lineage>
        <taxon>Eukaryota</taxon>
        <taxon>Viridiplantae</taxon>
        <taxon>Streptophyta</taxon>
        <taxon>Embryophyta</taxon>
        <taxon>Tracheophyta</taxon>
        <taxon>Spermatophyta</taxon>
        <taxon>Magnoliopsida</taxon>
        <taxon>eudicotyledons</taxon>
        <taxon>Gunneridae</taxon>
        <taxon>Pentapetalae</taxon>
        <taxon>rosids</taxon>
        <taxon>malvids</taxon>
        <taxon>Brassicales</taxon>
        <taxon>Brassicaceae</taxon>
        <taxon>Coluteocarpeae</taxon>
        <taxon>Noccaea</taxon>
    </lineage>
</organism>
<dbReference type="PANTHER" id="PTHR47972">
    <property type="entry name" value="KINESIN-LIKE PROTEIN KLP-3"/>
    <property type="match status" value="1"/>
</dbReference>
<keyword evidence="5 8" id="KW-0175">Coiled coil</keyword>
<evidence type="ECO:0000313" key="12">
    <source>
        <dbReference type="EMBL" id="JAU64482.1"/>
    </source>
</evidence>
<dbReference type="GO" id="GO:0005874">
    <property type="term" value="C:microtubule"/>
    <property type="evidence" value="ECO:0007669"/>
    <property type="project" value="UniProtKB-KW"/>
</dbReference>
<feature type="compositionally biased region" description="Polar residues" evidence="9">
    <location>
        <begin position="930"/>
        <end position="953"/>
    </location>
</feature>
<feature type="region of interest" description="Disordered" evidence="9">
    <location>
        <begin position="195"/>
        <end position="222"/>
    </location>
</feature>
<keyword evidence="4 7" id="KW-0067">ATP-binding</keyword>
<dbReference type="GO" id="GO:0005524">
    <property type="term" value="F:ATP binding"/>
    <property type="evidence" value="ECO:0007669"/>
    <property type="project" value="UniProtKB-UniRule"/>
</dbReference>
<evidence type="ECO:0000256" key="3">
    <source>
        <dbReference type="ARBA" id="ARBA00022741"/>
    </source>
</evidence>
<dbReference type="Gene3D" id="3.40.850.10">
    <property type="entry name" value="Kinesin motor domain"/>
    <property type="match status" value="1"/>
</dbReference>
<dbReference type="GO" id="GO:0007018">
    <property type="term" value="P:microtubule-based movement"/>
    <property type="evidence" value="ECO:0007669"/>
    <property type="project" value="InterPro"/>
</dbReference>
<feature type="domain" description="Calponin-homology (CH)" evidence="10">
    <location>
        <begin position="41"/>
        <end position="163"/>
    </location>
</feature>
<dbReference type="SMART" id="SM00129">
    <property type="entry name" value="KISc"/>
    <property type="match status" value="1"/>
</dbReference>
<dbReference type="Gene3D" id="1.10.418.10">
    <property type="entry name" value="Calponin-like domain"/>
    <property type="match status" value="1"/>
</dbReference>